<dbReference type="RefSeq" id="WP_158426280.1">
    <property type="nucleotide sequence ID" value="NZ_JAOQJQ010000009.1"/>
</dbReference>
<protein>
    <submittedName>
        <fullName evidence="5">Aldo/keto reductase</fullName>
    </submittedName>
</protein>
<dbReference type="Gene3D" id="3.20.20.100">
    <property type="entry name" value="NADP-dependent oxidoreductase domain"/>
    <property type="match status" value="1"/>
</dbReference>
<dbReference type="EMBL" id="JAOQJQ010000009">
    <property type="protein sequence ID" value="MCU6763640.1"/>
    <property type="molecule type" value="Genomic_DNA"/>
</dbReference>
<evidence type="ECO:0000256" key="1">
    <source>
        <dbReference type="ARBA" id="ARBA00022723"/>
    </source>
</evidence>
<dbReference type="PROSITE" id="PS51379">
    <property type="entry name" value="4FE4S_FER_2"/>
    <property type="match status" value="1"/>
</dbReference>
<keyword evidence="1" id="KW-0479">Metal-binding</keyword>
<dbReference type="PROSITE" id="PS00198">
    <property type="entry name" value="4FE4S_FER_1"/>
    <property type="match status" value="1"/>
</dbReference>
<keyword evidence="6" id="KW-1185">Reference proteome</keyword>
<dbReference type="InterPro" id="IPR053135">
    <property type="entry name" value="AKR2_Oxidoreductase"/>
</dbReference>
<reference evidence="5 6" key="1">
    <citation type="journal article" date="2021" name="ISME Commun">
        <title>Automated analysis of genomic sequences facilitates high-throughput and comprehensive description of bacteria.</title>
        <authorList>
            <person name="Hitch T.C.A."/>
        </authorList>
    </citation>
    <scope>NUCLEOTIDE SEQUENCE [LARGE SCALE GENOMIC DNA]</scope>
    <source>
        <strain evidence="5 6">Sanger_109</strain>
    </source>
</reference>
<gene>
    <name evidence="5" type="ORF">OCV88_15130</name>
</gene>
<dbReference type="InterPro" id="IPR017900">
    <property type="entry name" value="4Fe4S_Fe_S_CS"/>
</dbReference>
<dbReference type="Proteomes" id="UP001652442">
    <property type="component" value="Unassembled WGS sequence"/>
</dbReference>
<feature type="domain" description="4Fe-4S ferredoxin-type" evidence="4">
    <location>
        <begin position="338"/>
        <end position="366"/>
    </location>
</feature>
<name>A0ABT2TN50_9FIRM</name>
<dbReference type="PRINTS" id="PR00069">
    <property type="entry name" value="ALDKETRDTASE"/>
</dbReference>
<accession>A0ABT2TN50</accession>
<proteinExistence type="predicted"/>
<dbReference type="InterPro" id="IPR023210">
    <property type="entry name" value="NADP_OxRdtase_dom"/>
</dbReference>
<evidence type="ECO:0000313" key="5">
    <source>
        <dbReference type="EMBL" id="MCU6763640.1"/>
    </source>
</evidence>
<dbReference type="SUPFAM" id="SSF46548">
    <property type="entry name" value="alpha-helical ferredoxin"/>
    <property type="match status" value="1"/>
</dbReference>
<dbReference type="InterPro" id="IPR017896">
    <property type="entry name" value="4Fe4S_Fe-S-bd"/>
</dbReference>
<comment type="caution">
    <text evidence="5">The sequence shown here is derived from an EMBL/GenBank/DDBJ whole genome shotgun (WGS) entry which is preliminary data.</text>
</comment>
<dbReference type="CDD" id="cd19096">
    <property type="entry name" value="AKR_Fe-S_oxidoreductase"/>
    <property type="match status" value="1"/>
</dbReference>
<dbReference type="PANTHER" id="PTHR43312:SF2">
    <property type="entry name" value="OXIDOREDUCTASE"/>
    <property type="match status" value="1"/>
</dbReference>
<keyword evidence="3" id="KW-0411">Iron-sulfur</keyword>
<evidence type="ECO:0000313" key="6">
    <source>
        <dbReference type="Proteomes" id="UP001652442"/>
    </source>
</evidence>
<dbReference type="InterPro" id="IPR036812">
    <property type="entry name" value="NAD(P)_OxRdtase_dom_sf"/>
</dbReference>
<sequence length="392" mass="44934">MQYRYDKHADPVSVLAYGCMRFAKKNGKIDIDKAEAEVMEAVKGGINYFDTAYIYSGSEDALGVIFERNHCREQIYIADKLPHYLIKSKAGLEKTFQEQLKRLRTTYIDYYLMHMLTDLKTWEKLKGLGIEEWIQEKLEKGQIRNIGFSYHGSTEKFCELVDAYPWDFCMIQYNYLDEHSQAGRRGLMYASEKGLPVMIMEPLRGGKLVNLLPEKAKEKIALHPSGRSAAEWALRWLFDQPQVTTVLSGMNSIEMIKENLKVASDARPGSFSQADQAFIEDIKREINSSMKVGCTGCGYCMPCPKGVDIPMAFSSYNLIYSESRTAARKGYMQCTIMRHTPTSASLCVECGKCEIHCPQGIEIRKELKCAARELETVKYRVFRRIIQLLKLW</sequence>
<organism evidence="5 6">
    <name type="scientific">Brotonthovivens ammoniilytica</name>
    <dbReference type="NCBI Taxonomy" id="2981725"/>
    <lineage>
        <taxon>Bacteria</taxon>
        <taxon>Bacillati</taxon>
        <taxon>Bacillota</taxon>
        <taxon>Clostridia</taxon>
        <taxon>Lachnospirales</taxon>
        <taxon>Lachnospiraceae</taxon>
        <taxon>Brotonthovivens</taxon>
    </lineage>
</organism>
<evidence type="ECO:0000256" key="3">
    <source>
        <dbReference type="ARBA" id="ARBA00023014"/>
    </source>
</evidence>
<evidence type="ECO:0000256" key="2">
    <source>
        <dbReference type="ARBA" id="ARBA00023004"/>
    </source>
</evidence>
<dbReference type="SUPFAM" id="SSF51430">
    <property type="entry name" value="NAD(P)-linked oxidoreductase"/>
    <property type="match status" value="1"/>
</dbReference>
<keyword evidence="2" id="KW-0408">Iron</keyword>
<dbReference type="Pfam" id="PF00248">
    <property type="entry name" value="Aldo_ket_red"/>
    <property type="match status" value="1"/>
</dbReference>
<dbReference type="InterPro" id="IPR020471">
    <property type="entry name" value="AKR"/>
</dbReference>
<dbReference type="PANTHER" id="PTHR43312">
    <property type="entry name" value="D-THREO-ALDOSE 1-DEHYDROGENASE"/>
    <property type="match status" value="1"/>
</dbReference>
<evidence type="ECO:0000259" key="4">
    <source>
        <dbReference type="PROSITE" id="PS51379"/>
    </source>
</evidence>
<dbReference type="Pfam" id="PF13187">
    <property type="entry name" value="Fer4_9"/>
    <property type="match status" value="1"/>
</dbReference>